<reference evidence="4" key="1">
    <citation type="submission" date="2025-08" db="UniProtKB">
        <authorList>
            <consortium name="RefSeq"/>
        </authorList>
    </citation>
    <scope>IDENTIFICATION</scope>
    <source>
        <tissue evidence="4">Leaves</tissue>
    </source>
</reference>
<dbReference type="Pfam" id="PF23551">
    <property type="entry name" value="Zn_ribbon_20"/>
    <property type="match status" value="1"/>
</dbReference>
<dbReference type="Pfam" id="PF00226">
    <property type="entry name" value="DnaJ"/>
    <property type="match status" value="1"/>
</dbReference>
<proteinExistence type="predicted"/>
<dbReference type="InterPro" id="IPR056988">
    <property type="entry name" value="Zn_ribbon_pln"/>
</dbReference>
<gene>
    <name evidence="4" type="primary">LOC113707274</name>
</gene>
<feature type="region of interest" description="Disordered" evidence="1">
    <location>
        <begin position="1"/>
        <end position="25"/>
    </location>
</feature>
<accession>A0ABM4VIS5</accession>
<feature type="compositionally biased region" description="Basic residues" evidence="1">
    <location>
        <begin position="351"/>
        <end position="362"/>
    </location>
</feature>
<dbReference type="SUPFAM" id="SSF46565">
    <property type="entry name" value="Chaperone J-domain"/>
    <property type="match status" value="1"/>
</dbReference>
<dbReference type="CDD" id="cd06257">
    <property type="entry name" value="DnaJ"/>
    <property type="match status" value="1"/>
</dbReference>
<dbReference type="InterPro" id="IPR001623">
    <property type="entry name" value="DnaJ_domain"/>
</dbReference>
<dbReference type="Proteomes" id="UP001652660">
    <property type="component" value="Chromosome 8c"/>
</dbReference>
<dbReference type="PANTHER" id="PTHR44137">
    <property type="entry name" value="BNAC03G44070D PROTEIN"/>
    <property type="match status" value="1"/>
</dbReference>
<organism evidence="3 4">
    <name type="scientific">Coffea arabica</name>
    <name type="common">Arabian coffee</name>
    <dbReference type="NCBI Taxonomy" id="13443"/>
    <lineage>
        <taxon>Eukaryota</taxon>
        <taxon>Viridiplantae</taxon>
        <taxon>Streptophyta</taxon>
        <taxon>Embryophyta</taxon>
        <taxon>Tracheophyta</taxon>
        <taxon>Spermatophyta</taxon>
        <taxon>Magnoliopsida</taxon>
        <taxon>eudicotyledons</taxon>
        <taxon>Gunneridae</taxon>
        <taxon>Pentapetalae</taxon>
        <taxon>asterids</taxon>
        <taxon>lamiids</taxon>
        <taxon>Gentianales</taxon>
        <taxon>Rubiaceae</taxon>
        <taxon>Ixoroideae</taxon>
        <taxon>Gardenieae complex</taxon>
        <taxon>Bertiereae - Coffeeae clade</taxon>
        <taxon>Coffeeae</taxon>
        <taxon>Coffea</taxon>
    </lineage>
</organism>
<evidence type="ECO:0000256" key="1">
    <source>
        <dbReference type="SAM" id="MobiDB-lite"/>
    </source>
</evidence>
<feature type="region of interest" description="Disordered" evidence="1">
    <location>
        <begin position="306"/>
        <end position="337"/>
    </location>
</feature>
<dbReference type="Pfam" id="PF11926">
    <property type="entry name" value="DUF3444"/>
    <property type="match status" value="1"/>
</dbReference>
<dbReference type="PANTHER" id="PTHR44137:SF24">
    <property type="entry name" value="DNAJ HEAT SHOCK N-TERMINAL DOMAIN-CONTAINING PROTEIN"/>
    <property type="match status" value="1"/>
</dbReference>
<dbReference type="SMART" id="SM00271">
    <property type="entry name" value="DnaJ"/>
    <property type="match status" value="1"/>
</dbReference>
<dbReference type="PRINTS" id="PR00625">
    <property type="entry name" value="JDOMAIN"/>
</dbReference>
<dbReference type="GeneID" id="113707274"/>
<feature type="compositionally biased region" description="Basic and acidic residues" evidence="1">
    <location>
        <begin position="417"/>
        <end position="448"/>
    </location>
</feature>
<feature type="compositionally biased region" description="Basic and acidic residues" evidence="1">
    <location>
        <begin position="363"/>
        <end position="407"/>
    </location>
</feature>
<dbReference type="RefSeq" id="XP_071919437.1">
    <property type="nucleotide sequence ID" value="XM_072063336.1"/>
</dbReference>
<evidence type="ECO:0000313" key="3">
    <source>
        <dbReference type="Proteomes" id="UP001652660"/>
    </source>
</evidence>
<protein>
    <recommendedName>
        <fullName evidence="2">J domain-containing protein</fullName>
    </recommendedName>
</protein>
<feature type="domain" description="J" evidence="2">
    <location>
        <begin position="95"/>
        <end position="159"/>
    </location>
</feature>
<evidence type="ECO:0000313" key="4">
    <source>
        <dbReference type="RefSeq" id="XP_071919437.1"/>
    </source>
</evidence>
<feature type="region of interest" description="Disordered" evidence="1">
    <location>
        <begin position="71"/>
        <end position="90"/>
    </location>
</feature>
<feature type="compositionally biased region" description="Low complexity" evidence="1">
    <location>
        <begin position="1"/>
        <end position="10"/>
    </location>
</feature>
<feature type="region of interest" description="Disordered" evidence="1">
    <location>
        <begin position="351"/>
        <end position="463"/>
    </location>
</feature>
<dbReference type="PROSITE" id="PS50076">
    <property type="entry name" value="DNAJ_2"/>
    <property type="match status" value="1"/>
</dbReference>
<keyword evidence="3" id="KW-1185">Reference proteome</keyword>
<dbReference type="InterPro" id="IPR024593">
    <property type="entry name" value="DUF3444"/>
</dbReference>
<sequence length="726" mass="83017">MAGENPGRNSPPEPEPESEALRLKNQAEQKYVAGNLKSALKYAKRAHRLQSSLEALPEMLTSFKILRTATKPFTSTPPERGGGDGAASIPPAPPDYYKILQIERFAHINTIKKQYKKLALTLHPDKNPFIASEEAFKRVGEAFRVLSDRIRRKEYDMSLRIAMQNEAEAAAGAAGGGVEEVETFWTACSTCRLLHKFERKYLGHNLVCPSCKKSFKAVEVEVEEEEEENASTVQRGEEGENVGLRTSERIKARRLGKMSSVGGVLERSGGKHKGLREKLMVKDLENVGRKRGLEGGGDDGVIEELRSRSKKKEGRTGGVEMEERATTRARTKRVKVDEEETMTLAEMQMLAKKKVSQQKMKLKAKEKEVEEREKEKDKNMGNEELKEKENEMETQNEKSKEKEIEMENEKEEEEIEKDTQKKQQKLNEKESNMGLERVNEREKRDRKMGVSSNEKSMEVVGRRASRSSRDLVIEKRKRPRQNNREIVAVEASDFYNFDEDRVERSFKKGQVWAIYDSEDGMPRRYALIDEVVSLNPFQVRLSWLEFQNNGDEQLIGWEKIGFHISCGRFKVSEKASVKSPKMFSHLPDCERAAKEVYRIYPKKGSVWALYDENALDSGRNQMKNKGCYDIVVFLTSYSEIHGLSMAYLEKVDGYKTIFKRKEFGAHAVRWLVKDEFRLFSHQIPGRKLSGEEAPGLPRDCWELDPACLPPNLLTIGWVNKDVGTKL</sequence>
<evidence type="ECO:0000259" key="2">
    <source>
        <dbReference type="PROSITE" id="PS50076"/>
    </source>
</evidence>
<name>A0ABM4VIS5_COFAR</name>
<dbReference type="InterPro" id="IPR036869">
    <property type="entry name" value="J_dom_sf"/>
</dbReference>
<dbReference type="Gene3D" id="1.10.287.110">
    <property type="entry name" value="DnaJ domain"/>
    <property type="match status" value="1"/>
</dbReference>